<comment type="caution">
    <text evidence="6">The sequence shown here is derived from an EMBL/GenBank/DDBJ whole genome shotgun (WGS) entry which is preliminary data.</text>
</comment>
<dbReference type="GO" id="GO:0030246">
    <property type="term" value="F:carbohydrate binding"/>
    <property type="evidence" value="ECO:0007669"/>
    <property type="project" value="UniProtKB-ARBA"/>
</dbReference>
<evidence type="ECO:0000256" key="3">
    <source>
        <dbReference type="ARBA" id="ARBA00022729"/>
    </source>
</evidence>
<comment type="similarity">
    <text evidence="2">Belongs to the bacterial solute-binding protein 2 family.</text>
</comment>
<evidence type="ECO:0000256" key="2">
    <source>
        <dbReference type="ARBA" id="ARBA00007639"/>
    </source>
</evidence>
<dbReference type="SUPFAM" id="SSF51905">
    <property type="entry name" value="FAD/NAD(P)-binding domain"/>
    <property type="match status" value="1"/>
</dbReference>
<dbReference type="Pfam" id="PF13407">
    <property type="entry name" value="Peripla_BP_4"/>
    <property type="match status" value="1"/>
</dbReference>
<feature type="region of interest" description="Disordered" evidence="4">
    <location>
        <begin position="99"/>
        <end position="121"/>
    </location>
</feature>
<feature type="compositionally biased region" description="Polar residues" evidence="4">
    <location>
        <begin position="176"/>
        <end position="185"/>
    </location>
</feature>
<sequence length="544" mass="55971">MLPHAGQGSNQAIEDAAALAAYLSADGLSVAAGPRKYEHLRKARTRKIQLGSRGNAACFQLPDGRPADERNARLQSPPDNVAWRPTLACEAVMTAAARTDQTLSDRDKGSKWSPSADVTGPDHHLAATVSLAVATSSAVEPASSFIAGCAARTVPGRASRRSNRRPAGRLGEGSDPTMTSTTFNNSSRRRAIAIIAAVSTAVTVAACNRGESSSSGTGGEAAIGVSLITKDSTNPFFVAMQKGAKQDATKNNVKLTVASGKEEGDDQGQITAIEDAIARGDKGILITPMSNGVNASMTKARDAGLYVIALDTPPDPADTVDITFATDNRAAGKLDGQWAAAQLDGKPAVIALLDLFDDKIVSVDYNRDQGFLEGMGIDVADPKKNGDEAKTGKYTGGKGGTYTIVCNEAGQGAEDGGRSAMERCLAKNPNINLVYTINEPTAVGANASLKAAGKTAIIVSVDGGCAGVASVESGVVGATAQQYPLKMATLGMEAIAKIARGGEKPKTSPGLDFYNTGVALVTDKKVDGVDSISSAEGAKICWGN</sequence>
<keyword evidence="6" id="KW-0813">Transport</keyword>
<feature type="compositionally biased region" description="Basic residues" evidence="4">
    <location>
        <begin position="158"/>
        <end position="167"/>
    </location>
</feature>
<dbReference type="InterPro" id="IPR036188">
    <property type="entry name" value="FAD/NAD-bd_sf"/>
</dbReference>
<dbReference type="PANTHER" id="PTHR46847:SF1">
    <property type="entry name" value="D-ALLOSE-BINDING PERIPLASMIC PROTEIN-RELATED"/>
    <property type="match status" value="1"/>
</dbReference>
<dbReference type="Proteomes" id="UP000256913">
    <property type="component" value="Unassembled WGS sequence"/>
</dbReference>
<keyword evidence="7" id="KW-1185">Reference proteome</keyword>
<dbReference type="SUPFAM" id="SSF53822">
    <property type="entry name" value="Periplasmic binding protein-like I"/>
    <property type="match status" value="1"/>
</dbReference>
<dbReference type="AlphaFoldDB" id="A0A3D9ZUS2"/>
<keyword evidence="3" id="KW-0732">Signal</keyword>
<dbReference type="PANTHER" id="PTHR46847">
    <property type="entry name" value="D-ALLOSE-BINDING PERIPLASMIC PROTEIN-RELATED"/>
    <property type="match status" value="1"/>
</dbReference>
<evidence type="ECO:0000256" key="1">
    <source>
        <dbReference type="ARBA" id="ARBA00004196"/>
    </source>
</evidence>
<feature type="domain" description="Periplasmic binding protein" evidence="5">
    <location>
        <begin position="226"/>
        <end position="502"/>
    </location>
</feature>
<dbReference type="RefSeq" id="WP_239097358.1">
    <property type="nucleotide sequence ID" value="NZ_BONB01000034.1"/>
</dbReference>
<dbReference type="Gene3D" id="3.40.50.2300">
    <property type="match status" value="2"/>
</dbReference>
<feature type="region of interest" description="Disordered" evidence="4">
    <location>
        <begin position="154"/>
        <end position="185"/>
    </location>
</feature>
<proteinExistence type="inferred from homology"/>
<protein>
    <submittedName>
        <fullName evidence="6">ABC-type sugar transport system substrate-binding protein</fullName>
    </submittedName>
</protein>
<evidence type="ECO:0000259" key="5">
    <source>
        <dbReference type="Pfam" id="PF13407"/>
    </source>
</evidence>
<name>A0A3D9ZUS2_9ACTN</name>
<comment type="subcellular location">
    <subcellularLocation>
        <location evidence="1">Cell envelope</location>
    </subcellularLocation>
</comment>
<evidence type="ECO:0000313" key="7">
    <source>
        <dbReference type="Proteomes" id="UP000256913"/>
    </source>
</evidence>
<evidence type="ECO:0000256" key="4">
    <source>
        <dbReference type="SAM" id="MobiDB-lite"/>
    </source>
</evidence>
<organism evidence="6 7">
    <name type="scientific">Asanoa ferruginea</name>
    <dbReference type="NCBI Taxonomy" id="53367"/>
    <lineage>
        <taxon>Bacteria</taxon>
        <taxon>Bacillati</taxon>
        <taxon>Actinomycetota</taxon>
        <taxon>Actinomycetes</taxon>
        <taxon>Micromonosporales</taxon>
        <taxon>Micromonosporaceae</taxon>
        <taxon>Asanoa</taxon>
    </lineage>
</organism>
<dbReference type="Gene3D" id="3.50.50.60">
    <property type="entry name" value="FAD/NAD(P)-binding domain"/>
    <property type="match status" value="1"/>
</dbReference>
<reference evidence="6 7" key="1">
    <citation type="submission" date="2018-08" db="EMBL/GenBank/DDBJ databases">
        <title>Sequencing the genomes of 1000 actinobacteria strains.</title>
        <authorList>
            <person name="Klenk H.-P."/>
        </authorList>
    </citation>
    <scope>NUCLEOTIDE SEQUENCE [LARGE SCALE GENOMIC DNA]</scope>
    <source>
        <strain evidence="6 7">DSM 44099</strain>
    </source>
</reference>
<dbReference type="InterPro" id="IPR025997">
    <property type="entry name" value="SBP_2_dom"/>
</dbReference>
<evidence type="ECO:0000313" key="6">
    <source>
        <dbReference type="EMBL" id="REF99713.1"/>
    </source>
</evidence>
<keyword evidence="6" id="KW-0762">Sugar transport</keyword>
<dbReference type="EMBL" id="QUMQ01000001">
    <property type="protein sequence ID" value="REF99713.1"/>
    <property type="molecule type" value="Genomic_DNA"/>
</dbReference>
<dbReference type="InterPro" id="IPR028082">
    <property type="entry name" value="Peripla_BP_I"/>
</dbReference>
<accession>A0A3D9ZUS2</accession>
<gene>
    <name evidence="6" type="ORF">DFJ67_5754</name>
</gene>
<dbReference type="GO" id="GO:0030313">
    <property type="term" value="C:cell envelope"/>
    <property type="evidence" value="ECO:0007669"/>
    <property type="project" value="UniProtKB-SubCell"/>
</dbReference>